<dbReference type="PANTHER" id="PTHR30055:SF234">
    <property type="entry name" value="HTH-TYPE TRANSCRIPTIONAL REGULATOR BETI"/>
    <property type="match status" value="1"/>
</dbReference>
<evidence type="ECO:0000256" key="1">
    <source>
        <dbReference type="ARBA" id="ARBA00023015"/>
    </source>
</evidence>
<proteinExistence type="predicted"/>
<dbReference type="InterPro" id="IPR036271">
    <property type="entry name" value="Tet_transcr_reg_TetR-rel_C_sf"/>
</dbReference>
<keyword evidence="1" id="KW-0805">Transcription regulation</keyword>
<organism evidence="6 7">
    <name type="scientific">Nocardia wallacei</name>
    <dbReference type="NCBI Taxonomy" id="480035"/>
    <lineage>
        <taxon>Bacteria</taxon>
        <taxon>Bacillati</taxon>
        <taxon>Actinomycetota</taxon>
        <taxon>Actinomycetes</taxon>
        <taxon>Mycobacteriales</taxon>
        <taxon>Nocardiaceae</taxon>
        <taxon>Nocardia</taxon>
    </lineage>
</organism>
<dbReference type="GO" id="GO:0003700">
    <property type="term" value="F:DNA-binding transcription factor activity"/>
    <property type="evidence" value="ECO:0007669"/>
    <property type="project" value="TreeGrafter"/>
</dbReference>
<dbReference type="GeneID" id="80347642"/>
<dbReference type="Pfam" id="PF00440">
    <property type="entry name" value="TetR_N"/>
    <property type="match status" value="1"/>
</dbReference>
<evidence type="ECO:0000256" key="4">
    <source>
        <dbReference type="PROSITE-ProRule" id="PRU00335"/>
    </source>
</evidence>
<evidence type="ECO:0000256" key="3">
    <source>
        <dbReference type="ARBA" id="ARBA00023163"/>
    </source>
</evidence>
<keyword evidence="2 4" id="KW-0238">DNA-binding</keyword>
<accession>A0A7G1KJC7</accession>
<dbReference type="GO" id="GO:0000976">
    <property type="term" value="F:transcription cis-regulatory region binding"/>
    <property type="evidence" value="ECO:0007669"/>
    <property type="project" value="TreeGrafter"/>
</dbReference>
<reference evidence="6 7" key="1">
    <citation type="submission" date="2020-08" db="EMBL/GenBank/DDBJ databases">
        <title>Genome Sequencing of Nocardia wallacei strain FMUON74 and assembly.</title>
        <authorList>
            <person name="Toyokawa M."/>
            <person name="Uesaka K."/>
        </authorList>
    </citation>
    <scope>NUCLEOTIDE SEQUENCE [LARGE SCALE GENOMIC DNA]</scope>
    <source>
        <strain evidence="6 7">FMUON74</strain>
    </source>
</reference>
<evidence type="ECO:0000313" key="6">
    <source>
        <dbReference type="EMBL" id="BCK55325.1"/>
    </source>
</evidence>
<dbReference type="InterPro" id="IPR009057">
    <property type="entry name" value="Homeodomain-like_sf"/>
</dbReference>
<dbReference type="Proteomes" id="UP000516173">
    <property type="component" value="Chromosome"/>
</dbReference>
<dbReference type="InterPro" id="IPR001647">
    <property type="entry name" value="HTH_TetR"/>
</dbReference>
<dbReference type="Gene3D" id="1.10.10.60">
    <property type="entry name" value="Homeodomain-like"/>
    <property type="match status" value="1"/>
</dbReference>
<dbReference type="InterPro" id="IPR050109">
    <property type="entry name" value="HTH-type_TetR-like_transc_reg"/>
</dbReference>
<feature type="DNA-binding region" description="H-T-H motif" evidence="4">
    <location>
        <begin position="29"/>
        <end position="48"/>
    </location>
</feature>
<dbReference type="KEGG" id="nwl:NWFMUON74_30970"/>
<name>A0A7G1KJC7_9NOCA</name>
<dbReference type="AlphaFoldDB" id="A0A7G1KJC7"/>
<gene>
    <name evidence="6" type="ORF">NWFMUON74_30970</name>
</gene>
<evidence type="ECO:0000313" key="7">
    <source>
        <dbReference type="Proteomes" id="UP000516173"/>
    </source>
</evidence>
<evidence type="ECO:0000256" key="2">
    <source>
        <dbReference type="ARBA" id="ARBA00023125"/>
    </source>
</evidence>
<dbReference type="Pfam" id="PF13305">
    <property type="entry name" value="TetR_C_33"/>
    <property type="match status" value="1"/>
</dbReference>
<dbReference type="RefSeq" id="WP_187688455.1">
    <property type="nucleotide sequence ID" value="NZ_AP023396.1"/>
</dbReference>
<evidence type="ECO:0000259" key="5">
    <source>
        <dbReference type="PROSITE" id="PS50977"/>
    </source>
</evidence>
<dbReference type="PROSITE" id="PS01081">
    <property type="entry name" value="HTH_TETR_1"/>
    <property type="match status" value="1"/>
</dbReference>
<dbReference type="EMBL" id="AP023396">
    <property type="protein sequence ID" value="BCK55325.1"/>
    <property type="molecule type" value="Genomic_DNA"/>
</dbReference>
<dbReference type="SUPFAM" id="SSF46689">
    <property type="entry name" value="Homeodomain-like"/>
    <property type="match status" value="1"/>
</dbReference>
<dbReference type="PANTHER" id="PTHR30055">
    <property type="entry name" value="HTH-TYPE TRANSCRIPTIONAL REGULATOR RUTR"/>
    <property type="match status" value="1"/>
</dbReference>
<dbReference type="SUPFAM" id="SSF48498">
    <property type="entry name" value="Tetracyclin repressor-like, C-terminal domain"/>
    <property type="match status" value="1"/>
</dbReference>
<protein>
    <submittedName>
        <fullName evidence="6">Putative transcriptional regulator, TetR family protein</fullName>
    </submittedName>
</protein>
<dbReference type="InterPro" id="IPR025996">
    <property type="entry name" value="MT1864/Rv1816-like_C"/>
</dbReference>
<keyword evidence="3" id="KW-0804">Transcription</keyword>
<feature type="domain" description="HTH tetR-type" evidence="5">
    <location>
        <begin position="6"/>
        <end position="66"/>
    </location>
</feature>
<keyword evidence="7" id="KW-1185">Reference proteome</keyword>
<sequence>MDPRKQRTIESLVRAGEEIFAEQGVEETTVEEIAGRAGVAVGSIYNHFGSKAGLHAAVVERALGVDRNYMDRAYTTDRTPIEQLYAAAEEYLEFYLAYPEYFRMLAFPGAPGQYAAGQDLADRLASAVAQQNRRMVEALRAGIAAAVIRPVDPDAVATVLWACWNGVISLGWRPDSLGRDESELRSLLRTATDLVARGLLPRGDDAAHDPGSPER</sequence>
<dbReference type="Gene3D" id="1.10.357.10">
    <property type="entry name" value="Tetracycline Repressor, domain 2"/>
    <property type="match status" value="1"/>
</dbReference>
<dbReference type="InterPro" id="IPR023772">
    <property type="entry name" value="DNA-bd_HTH_TetR-type_CS"/>
</dbReference>
<dbReference type="PRINTS" id="PR00455">
    <property type="entry name" value="HTHTETR"/>
</dbReference>
<dbReference type="PROSITE" id="PS50977">
    <property type="entry name" value="HTH_TETR_2"/>
    <property type="match status" value="1"/>
</dbReference>